<comment type="caution">
    <text evidence="1">The sequence shown here is derived from an EMBL/GenBank/DDBJ whole genome shotgun (WGS) entry which is preliminary data.</text>
</comment>
<reference evidence="1" key="1">
    <citation type="submission" date="2022-07" db="EMBL/GenBank/DDBJ databases">
        <title>Phylogenomic reconstructions and comparative analyses of Kickxellomycotina fungi.</title>
        <authorList>
            <person name="Reynolds N.K."/>
            <person name="Stajich J.E."/>
            <person name="Barry K."/>
            <person name="Grigoriev I.V."/>
            <person name="Crous P."/>
            <person name="Smith M.E."/>
        </authorList>
    </citation>
    <scope>NUCLEOTIDE SEQUENCE</scope>
    <source>
        <strain evidence="1">CBS 109366</strain>
    </source>
</reference>
<sequence>MIHELDEPYFIGRIMEFLYVPRVRQPKPLLSTEGAQRQLAEQLAQDSRVVRGRENTPTPSPTPSGGDAQLSVRIARFQRARDLPVTRVRAKDMRLLMATMQTIVTPVAAIKGKCHVRHDAEIPDLSVWKARPDHYWYTQLFDCYSTRFYDITPVAQIRNAPQEVLQKLLDTYEFIFAEPQKISDLVSTRRACTVCAKWCSISESVKCTLCERHYHLRCLDPPPSRKPAKGYGWQCAACLRRIQEQRSKAPASSASAADPASVAVALAATDAVDYKRITRNKAAAEEPSGSRRSLAGTGGPSTPSGAAASSDTESRHGSKRFKASHSDGHSDVEVPAGPIPRPKNRGLWPFRYFGIHTDTDDVLHDDERIYPRAVSRIGPKYQAIVPDLVSPSGPALDKELAEKRKAIDQITKENKSRVTAAQLISKVLHSHERYPGGSNSNHATGSISSGGGGGVARWHGKSAEQMERVWDEIEVQRGNRDAQLFFRQPKSLPDDELEMYMEAIVPFLRRHYAALCDFTLLDCQDTALHGLALHKYDVEEALISLPDCPKGYTRQRDTGDYWTPAGVSKFRECLRAYGSNLQSIHECIPEATRRAITLRYYLLRHTSAGEQLLDEYTNRHHAGQRRLILGQGDMTVNPHAEPASDAGISFDSTPASSPMLGALPARDDLRHLAGAHDRLATRCANCGTEHAARWFGAPPDLAFYNTRNSKSAAARRVVCSDCRGYWLHYGLMPDQDAIAARKTQPSGPPLSERGEPRRAISRMRHSSPQAVPKSRLPEAWALTPCGVCQLATSTSSGLVALVCGDCGLCVHADCSGYPADAKINPKRWRCGVCTNATNPTVSINYMCILCRREPPDHTGDRPRPLMWRTARNNWVHPLCALAVRETTLSYTYGHVVVGNTMAIPDESWRHSCAVCASDSGVVHACAEAGCANSVHAACARLPAGATDTRAAPRATLAIRAFGGDAGAKAIVADATGFVAGGGRAEIVARCASHGNLGHDIGLDAMDGAGRPVLAAVVSTKCVGSSPAIRSDVPRPTATVSPPRPPAASVAAQRIQEPTANGHTNGATSKGADKQPAAPVPATNTKAFSWASAASSPACSRCATGFSPIWWPARSMAANAHAADIDVLCQRCHSAGAVGSQRGSLSS</sequence>
<evidence type="ECO:0000313" key="2">
    <source>
        <dbReference type="Proteomes" id="UP001140234"/>
    </source>
</evidence>
<name>A0ACC1K7Y3_9FUNG</name>
<accession>A0ACC1K7Y3</accession>
<keyword evidence="2" id="KW-1185">Reference proteome</keyword>
<dbReference type="EMBL" id="JANBUJ010000028">
    <property type="protein sequence ID" value="KAJ2775276.1"/>
    <property type="molecule type" value="Genomic_DNA"/>
</dbReference>
<gene>
    <name evidence="1" type="primary">SNT2</name>
    <name evidence="1" type="ORF">IWQ57_000476</name>
</gene>
<proteinExistence type="predicted"/>
<evidence type="ECO:0000313" key="1">
    <source>
        <dbReference type="EMBL" id="KAJ2775276.1"/>
    </source>
</evidence>
<dbReference type="Proteomes" id="UP001140234">
    <property type="component" value="Unassembled WGS sequence"/>
</dbReference>
<protein>
    <submittedName>
        <fullName evidence="1">PHD type zinc finger protein with BAH domain-containing protein</fullName>
    </submittedName>
</protein>
<organism evidence="1 2">
    <name type="scientific">Coemansia nantahalensis</name>
    <dbReference type="NCBI Taxonomy" id="2789366"/>
    <lineage>
        <taxon>Eukaryota</taxon>
        <taxon>Fungi</taxon>
        <taxon>Fungi incertae sedis</taxon>
        <taxon>Zoopagomycota</taxon>
        <taxon>Kickxellomycotina</taxon>
        <taxon>Kickxellomycetes</taxon>
        <taxon>Kickxellales</taxon>
        <taxon>Kickxellaceae</taxon>
        <taxon>Coemansia</taxon>
    </lineage>
</organism>